<keyword evidence="2" id="KW-1133">Transmembrane helix</keyword>
<dbReference type="EMBL" id="OBEJ01000003">
    <property type="protein sequence ID" value="SNZ16178.1"/>
    <property type="molecule type" value="Genomic_DNA"/>
</dbReference>
<keyword evidence="2" id="KW-0472">Membrane</keyword>
<feature type="region of interest" description="Disordered" evidence="1">
    <location>
        <begin position="30"/>
        <end position="82"/>
    </location>
</feature>
<dbReference type="Proteomes" id="UP000219453">
    <property type="component" value="Unassembled WGS sequence"/>
</dbReference>
<feature type="compositionally biased region" description="Basic and acidic residues" evidence="1">
    <location>
        <begin position="33"/>
        <end position="48"/>
    </location>
</feature>
<keyword evidence="2" id="KW-0812">Transmembrane</keyword>
<evidence type="ECO:0000256" key="1">
    <source>
        <dbReference type="SAM" id="MobiDB-lite"/>
    </source>
</evidence>
<feature type="transmembrane region" description="Helical" evidence="2">
    <location>
        <begin position="6"/>
        <end position="24"/>
    </location>
</feature>
<evidence type="ECO:0000313" key="3">
    <source>
        <dbReference type="EMBL" id="SNZ16178.1"/>
    </source>
</evidence>
<proteinExistence type="predicted"/>
<evidence type="ECO:0000313" key="4">
    <source>
        <dbReference type="Proteomes" id="UP000219453"/>
    </source>
</evidence>
<gene>
    <name evidence="3" type="ORF">SAMN06269185_2715</name>
</gene>
<reference evidence="3 4" key="1">
    <citation type="submission" date="2017-09" db="EMBL/GenBank/DDBJ databases">
        <authorList>
            <person name="Ehlers B."/>
            <person name="Leendertz F.H."/>
        </authorList>
    </citation>
    <scope>NUCLEOTIDE SEQUENCE [LARGE SCALE GENOMIC DNA]</scope>
    <source>
        <strain evidence="3 4">DSM 27208</strain>
    </source>
</reference>
<accession>A0A285P3Z9</accession>
<dbReference type="Pfam" id="PF26467">
    <property type="entry name" value="DUF8143"/>
    <property type="match status" value="1"/>
</dbReference>
<evidence type="ECO:0000256" key="2">
    <source>
        <dbReference type="SAM" id="Phobius"/>
    </source>
</evidence>
<dbReference type="RefSeq" id="WP_097009594.1">
    <property type="nucleotide sequence ID" value="NZ_OBEJ01000003.1"/>
</dbReference>
<organism evidence="3 4">
    <name type="scientific">Natronoarchaeum philippinense</name>
    <dbReference type="NCBI Taxonomy" id="558529"/>
    <lineage>
        <taxon>Archaea</taxon>
        <taxon>Methanobacteriati</taxon>
        <taxon>Methanobacteriota</taxon>
        <taxon>Stenosarchaea group</taxon>
        <taxon>Halobacteria</taxon>
        <taxon>Halobacteriales</taxon>
        <taxon>Natronoarchaeaceae</taxon>
    </lineage>
</organism>
<dbReference type="InterPro" id="IPR058456">
    <property type="entry name" value="DUF8143"/>
</dbReference>
<dbReference type="AlphaFoldDB" id="A0A285P3Z9"/>
<feature type="compositionally biased region" description="Basic and acidic residues" evidence="1">
    <location>
        <begin position="72"/>
        <end position="82"/>
    </location>
</feature>
<protein>
    <submittedName>
        <fullName evidence="3">Uncharacterized protein</fullName>
    </submittedName>
</protein>
<name>A0A285P3Z9_NATPI</name>
<sequence length="82" mass="8694">MSGVGVIAVLALGVGATFVLYGLIASETADPEIVDRETAERKARERGGRGGAAETTDRSDTERDDPDAVGWDTRDDGRWNDG</sequence>
<keyword evidence="4" id="KW-1185">Reference proteome</keyword>